<evidence type="ECO:0000256" key="1">
    <source>
        <dbReference type="SAM" id="Phobius"/>
    </source>
</evidence>
<dbReference type="AlphaFoldDB" id="A0A1M7C1C7"/>
<dbReference type="EMBL" id="FRBL01000004">
    <property type="protein sequence ID" value="SHL60963.1"/>
    <property type="molecule type" value="Genomic_DNA"/>
</dbReference>
<accession>A0A1M7C1C7</accession>
<organism evidence="2 3">
    <name type="scientific">Chitinophaga jiangningensis</name>
    <dbReference type="NCBI Taxonomy" id="1419482"/>
    <lineage>
        <taxon>Bacteria</taxon>
        <taxon>Pseudomonadati</taxon>
        <taxon>Bacteroidota</taxon>
        <taxon>Chitinophagia</taxon>
        <taxon>Chitinophagales</taxon>
        <taxon>Chitinophagaceae</taxon>
        <taxon>Chitinophaga</taxon>
    </lineage>
</organism>
<dbReference type="OrthoDB" id="676647at2"/>
<keyword evidence="1" id="KW-1133">Transmembrane helix</keyword>
<keyword evidence="1" id="KW-0812">Transmembrane</keyword>
<evidence type="ECO:0000313" key="2">
    <source>
        <dbReference type="EMBL" id="SHL60963.1"/>
    </source>
</evidence>
<feature type="transmembrane region" description="Helical" evidence="1">
    <location>
        <begin position="134"/>
        <end position="155"/>
    </location>
</feature>
<feature type="transmembrane region" description="Helical" evidence="1">
    <location>
        <begin position="108"/>
        <end position="128"/>
    </location>
</feature>
<feature type="transmembrane region" description="Helical" evidence="1">
    <location>
        <begin position="81"/>
        <end position="101"/>
    </location>
</feature>
<protein>
    <submittedName>
        <fullName evidence="2">Uncharacterized protein</fullName>
    </submittedName>
</protein>
<evidence type="ECO:0000313" key="3">
    <source>
        <dbReference type="Proteomes" id="UP000184420"/>
    </source>
</evidence>
<feature type="transmembrane region" description="Helical" evidence="1">
    <location>
        <begin position="32"/>
        <end position="51"/>
    </location>
</feature>
<keyword evidence="1" id="KW-0472">Membrane</keyword>
<dbReference type="RefSeq" id="WP_073080746.1">
    <property type="nucleotide sequence ID" value="NZ_FRBL01000004.1"/>
</dbReference>
<gene>
    <name evidence="2" type="ORF">SAMN05444266_104154</name>
</gene>
<keyword evidence="3" id="KW-1185">Reference proteome</keyword>
<proteinExistence type="predicted"/>
<name>A0A1M7C1C7_9BACT</name>
<sequence>MSGNIFTTSYLIANLLSIFMLVTAIRWPNVARILFSAIFLLAGIYNIQTAIRTPESYLYFGNTAVFRIYEDFIYGAFRNSITVIVVSIGIVQLLTAAAICGRTELMKAGLVTAMLFLLAIAPLGAGSAFPSTLILAFAAFILFLKAKFLGVHSIFHAPRHPLN</sequence>
<feature type="transmembrane region" description="Helical" evidence="1">
    <location>
        <begin position="6"/>
        <end position="25"/>
    </location>
</feature>
<dbReference type="Proteomes" id="UP000184420">
    <property type="component" value="Unassembled WGS sequence"/>
</dbReference>
<reference evidence="2 3" key="1">
    <citation type="submission" date="2016-11" db="EMBL/GenBank/DDBJ databases">
        <authorList>
            <person name="Jaros S."/>
            <person name="Januszkiewicz K."/>
            <person name="Wedrychowicz H."/>
        </authorList>
    </citation>
    <scope>NUCLEOTIDE SEQUENCE [LARGE SCALE GENOMIC DNA]</scope>
    <source>
        <strain evidence="2 3">DSM 27406</strain>
    </source>
</reference>
<dbReference type="STRING" id="1419482.SAMN05444266_104154"/>